<proteinExistence type="inferred from homology"/>
<evidence type="ECO:0000256" key="5">
    <source>
        <dbReference type="SAM" id="MobiDB-lite"/>
    </source>
</evidence>
<dbReference type="EMBL" id="JACHIB010000009">
    <property type="protein sequence ID" value="MBB6083752.1"/>
    <property type="molecule type" value="Genomic_DNA"/>
</dbReference>
<dbReference type="Pfam" id="PF02630">
    <property type="entry name" value="SCO1-SenC"/>
    <property type="match status" value="1"/>
</dbReference>
<feature type="binding site" evidence="3">
    <location>
        <position position="169"/>
    </location>
    <ligand>
        <name>Cu cation</name>
        <dbReference type="ChEBI" id="CHEBI:23378"/>
    </ligand>
</feature>
<evidence type="ECO:0000313" key="7">
    <source>
        <dbReference type="EMBL" id="MBB6083752.1"/>
    </source>
</evidence>
<dbReference type="InterPro" id="IPR036249">
    <property type="entry name" value="Thioredoxin-like_sf"/>
</dbReference>
<dbReference type="InterPro" id="IPR003782">
    <property type="entry name" value="SCO1/SenC"/>
</dbReference>
<evidence type="ECO:0000256" key="1">
    <source>
        <dbReference type="ARBA" id="ARBA00010996"/>
    </source>
</evidence>
<dbReference type="SUPFAM" id="SSF52833">
    <property type="entry name" value="Thioredoxin-like"/>
    <property type="match status" value="1"/>
</dbReference>
<accession>A0A7W9WLZ2</accession>
<comment type="similarity">
    <text evidence="1">Belongs to the SCO1/2 family.</text>
</comment>
<dbReference type="Gene3D" id="3.40.30.10">
    <property type="entry name" value="Glutaredoxin"/>
    <property type="match status" value="1"/>
</dbReference>
<keyword evidence="4" id="KW-1015">Disulfide bond</keyword>
<dbReference type="InterPro" id="IPR013766">
    <property type="entry name" value="Thioredoxin_domain"/>
</dbReference>
<feature type="disulfide bond" description="Redox-active" evidence="4">
    <location>
        <begin position="80"/>
        <end position="84"/>
    </location>
</feature>
<keyword evidence="3" id="KW-0479">Metal-binding</keyword>
<organism evidence="7 8">
    <name type="scientific">Castellaniella defragrans</name>
    <name type="common">Alcaligenes defragrans</name>
    <dbReference type="NCBI Taxonomy" id="75697"/>
    <lineage>
        <taxon>Bacteria</taxon>
        <taxon>Pseudomonadati</taxon>
        <taxon>Pseudomonadota</taxon>
        <taxon>Betaproteobacteria</taxon>
        <taxon>Burkholderiales</taxon>
        <taxon>Alcaligenaceae</taxon>
        <taxon>Castellaniella</taxon>
    </lineage>
</organism>
<protein>
    <submittedName>
        <fullName evidence="7">Protein SCO1/2</fullName>
    </submittedName>
</protein>
<dbReference type="CDD" id="cd02968">
    <property type="entry name" value="SCO"/>
    <property type="match status" value="1"/>
</dbReference>
<evidence type="ECO:0000256" key="4">
    <source>
        <dbReference type="PIRSR" id="PIRSR603782-2"/>
    </source>
</evidence>
<sequence>MRWILALALALAAGLGALYGLTGGFTVLTAEAARRQDVARHPRAIPAAEVLTGDGRVLDLDRELRRDGRVALVNFFYTRCLALCLAQGSLTERLQQAIEARGLQDRIRLISISFDPRDRAPDLARYAARMGADPAVWQFLSFARPAQRDAVLALFGITVVPAPLGEFEHNAAFHVVTPDGRLARILDLDDPGLALRAAEDEAGRRPAPADRPAPGEPGRPAGRDAGGV</sequence>
<feature type="region of interest" description="Disordered" evidence="5">
    <location>
        <begin position="196"/>
        <end position="228"/>
    </location>
</feature>
<feature type="binding site" evidence="3">
    <location>
        <position position="80"/>
    </location>
    <ligand>
        <name>Cu cation</name>
        <dbReference type="ChEBI" id="CHEBI:23378"/>
    </ligand>
</feature>
<feature type="binding site" evidence="3">
    <location>
        <position position="84"/>
    </location>
    <ligand>
        <name>Cu cation</name>
        <dbReference type="ChEBI" id="CHEBI:23378"/>
    </ligand>
</feature>
<dbReference type="Proteomes" id="UP000541136">
    <property type="component" value="Unassembled WGS sequence"/>
</dbReference>
<comment type="caution">
    <text evidence="7">The sequence shown here is derived from an EMBL/GenBank/DDBJ whole genome shotgun (WGS) entry which is preliminary data.</text>
</comment>
<dbReference type="GO" id="GO:0046872">
    <property type="term" value="F:metal ion binding"/>
    <property type="evidence" value="ECO:0007669"/>
    <property type="project" value="UniProtKB-KW"/>
</dbReference>
<dbReference type="PROSITE" id="PS51352">
    <property type="entry name" value="THIOREDOXIN_2"/>
    <property type="match status" value="1"/>
</dbReference>
<name>A0A7W9WLZ2_CASDE</name>
<evidence type="ECO:0000256" key="3">
    <source>
        <dbReference type="PIRSR" id="PIRSR603782-1"/>
    </source>
</evidence>
<gene>
    <name evidence="7" type="ORF">HNR28_001794</name>
</gene>
<evidence type="ECO:0000259" key="6">
    <source>
        <dbReference type="PROSITE" id="PS51352"/>
    </source>
</evidence>
<dbReference type="RefSeq" id="WP_151025259.1">
    <property type="nucleotide sequence ID" value="NZ_JACHIB010000009.1"/>
</dbReference>
<evidence type="ECO:0000313" key="8">
    <source>
        <dbReference type="Proteomes" id="UP000541136"/>
    </source>
</evidence>
<feature type="compositionally biased region" description="Basic and acidic residues" evidence="5">
    <location>
        <begin position="197"/>
        <end position="208"/>
    </location>
</feature>
<keyword evidence="2 3" id="KW-0186">Copper</keyword>
<reference evidence="7 8" key="1">
    <citation type="submission" date="2020-08" db="EMBL/GenBank/DDBJ databases">
        <title>Genomic Encyclopedia of Type Strains, Phase IV (KMG-IV): sequencing the most valuable type-strain genomes for metagenomic binning, comparative biology and taxonomic classification.</title>
        <authorList>
            <person name="Goeker M."/>
        </authorList>
    </citation>
    <scope>NUCLEOTIDE SEQUENCE [LARGE SCALE GENOMIC DNA]</scope>
    <source>
        <strain evidence="7 8">DSM 12141</strain>
    </source>
</reference>
<dbReference type="AlphaFoldDB" id="A0A7W9WLZ2"/>
<evidence type="ECO:0000256" key="2">
    <source>
        <dbReference type="ARBA" id="ARBA00023008"/>
    </source>
</evidence>
<feature type="domain" description="Thioredoxin" evidence="6">
    <location>
        <begin position="39"/>
        <end position="204"/>
    </location>
</feature>